<dbReference type="AlphaFoldDB" id="A0A6A5TNI8"/>
<feature type="compositionally biased region" description="Polar residues" evidence="1">
    <location>
        <begin position="82"/>
        <end position="97"/>
    </location>
</feature>
<proteinExistence type="predicted"/>
<feature type="region of interest" description="Disordered" evidence="1">
    <location>
        <begin position="82"/>
        <end position="129"/>
    </location>
</feature>
<evidence type="ECO:0000256" key="1">
    <source>
        <dbReference type="SAM" id="MobiDB-lite"/>
    </source>
</evidence>
<dbReference type="Proteomes" id="UP000800035">
    <property type="component" value="Unassembled WGS sequence"/>
</dbReference>
<organism evidence="2 3">
    <name type="scientific">Byssothecium circinans</name>
    <dbReference type="NCBI Taxonomy" id="147558"/>
    <lineage>
        <taxon>Eukaryota</taxon>
        <taxon>Fungi</taxon>
        <taxon>Dikarya</taxon>
        <taxon>Ascomycota</taxon>
        <taxon>Pezizomycotina</taxon>
        <taxon>Dothideomycetes</taxon>
        <taxon>Pleosporomycetidae</taxon>
        <taxon>Pleosporales</taxon>
        <taxon>Massarineae</taxon>
        <taxon>Massarinaceae</taxon>
        <taxon>Byssothecium</taxon>
    </lineage>
</organism>
<protein>
    <submittedName>
        <fullName evidence="2">Uncharacterized protein</fullName>
    </submittedName>
</protein>
<gene>
    <name evidence="2" type="ORF">CC80DRAFT_126557</name>
</gene>
<evidence type="ECO:0000313" key="3">
    <source>
        <dbReference type="Proteomes" id="UP000800035"/>
    </source>
</evidence>
<name>A0A6A5TNI8_9PLEO</name>
<evidence type="ECO:0000313" key="2">
    <source>
        <dbReference type="EMBL" id="KAF1954453.1"/>
    </source>
</evidence>
<sequence>MTSCLGQRATRLLVQAGGTRKLSLSRFLHPNHLFSFSAYSLPIHPTFELLNFGELLQSVAAVFVACRSVNSYWSAHLQRCSQSQSLRRPLSASTASTPRLPPATSQPPPTHAIHSHRRLPGVPSNYPLL</sequence>
<feature type="compositionally biased region" description="Pro residues" evidence="1">
    <location>
        <begin position="99"/>
        <end position="110"/>
    </location>
</feature>
<dbReference type="EMBL" id="ML976999">
    <property type="protein sequence ID" value="KAF1954453.1"/>
    <property type="molecule type" value="Genomic_DNA"/>
</dbReference>
<accession>A0A6A5TNI8</accession>
<reference evidence="2" key="1">
    <citation type="journal article" date="2020" name="Stud. Mycol.">
        <title>101 Dothideomycetes genomes: a test case for predicting lifestyles and emergence of pathogens.</title>
        <authorList>
            <person name="Haridas S."/>
            <person name="Albert R."/>
            <person name="Binder M."/>
            <person name="Bloem J."/>
            <person name="Labutti K."/>
            <person name="Salamov A."/>
            <person name="Andreopoulos B."/>
            <person name="Baker S."/>
            <person name="Barry K."/>
            <person name="Bills G."/>
            <person name="Bluhm B."/>
            <person name="Cannon C."/>
            <person name="Castanera R."/>
            <person name="Culley D."/>
            <person name="Daum C."/>
            <person name="Ezra D."/>
            <person name="Gonzalez J."/>
            <person name="Henrissat B."/>
            <person name="Kuo A."/>
            <person name="Liang C."/>
            <person name="Lipzen A."/>
            <person name="Lutzoni F."/>
            <person name="Magnuson J."/>
            <person name="Mondo S."/>
            <person name="Nolan M."/>
            <person name="Ohm R."/>
            <person name="Pangilinan J."/>
            <person name="Park H.-J."/>
            <person name="Ramirez L."/>
            <person name="Alfaro M."/>
            <person name="Sun H."/>
            <person name="Tritt A."/>
            <person name="Yoshinaga Y."/>
            <person name="Zwiers L.-H."/>
            <person name="Turgeon B."/>
            <person name="Goodwin S."/>
            <person name="Spatafora J."/>
            <person name="Crous P."/>
            <person name="Grigoriev I."/>
        </authorList>
    </citation>
    <scope>NUCLEOTIDE SEQUENCE</scope>
    <source>
        <strain evidence="2">CBS 675.92</strain>
    </source>
</reference>
<keyword evidence="3" id="KW-1185">Reference proteome</keyword>